<dbReference type="GO" id="GO:0005886">
    <property type="term" value="C:plasma membrane"/>
    <property type="evidence" value="ECO:0007669"/>
    <property type="project" value="Ensembl"/>
</dbReference>
<dbReference type="PROSITE" id="PS50012">
    <property type="entry name" value="RCC1_3"/>
    <property type="match status" value="3"/>
</dbReference>
<keyword evidence="2" id="KW-1185">Reference proteome</keyword>
<evidence type="ECO:0000256" key="1">
    <source>
        <dbReference type="PROSITE-ProRule" id="PRU00235"/>
    </source>
</evidence>
<dbReference type="CTD" id="91433"/>
<protein>
    <submittedName>
        <fullName evidence="3 4">RCC1 domain-containing protein 1 isoform X1</fullName>
    </submittedName>
</protein>
<dbReference type="RefSeq" id="XP_021023833.1">
    <property type="nucleotide sequence ID" value="XM_021168174.2"/>
</dbReference>
<reference evidence="3 4" key="1">
    <citation type="submission" date="2025-04" db="UniProtKB">
        <authorList>
            <consortium name="RefSeq"/>
        </authorList>
    </citation>
    <scope>IDENTIFICATION</scope>
</reference>
<evidence type="ECO:0000313" key="2">
    <source>
        <dbReference type="Proteomes" id="UP000515126"/>
    </source>
</evidence>
<dbReference type="Proteomes" id="UP000515126">
    <property type="component" value="Chromosome 7"/>
</dbReference>
<organism evidence="2 4">
    <name type="scientific">Mus caroli</name>
    <name type="common">Ryukyu mouse</name>
    <name type="synonym">Ricefield mouse</name>
    <dbReference type="NCBI Taxonomy" id="10089"/>
    <lineage>
        <taxon>Eukaryota</taxon>
        <taxon>Metazoa</taxon>
        <taxon>Chordata</taxon>
        <taxon>Craniata</taxon>
        <taxon>Vertebrata</taxon>
        <taxon>Euteleostomi</taxon>
        <taxon>Mammalia</taxon>
        <taxon>Eutheria</taxon>
        <taxon>Euarchontoglires</taxon>
        <taxon>Glires</taxon>
        <taxon>Rodentia</taxon>
        <taxon>Myomorpha</taxon>
        <taxon>Muroidea</taxon>
        <taxon>Muridae</taxon>
        <taxon>Murinae</taxon>
        <taxon>Mus</taxon>
        <taxon>Mus</taxon>
    </lineage>
</organism>
<dbReference type="InterPro" id="IPR009091">
    <property type="entry name" value="RCC1/BLIP-II"/>
</dbReference>
<dbReference type="KEGG" id="mcal:110298751"/>
<proteinExistence type="predicted"/>
<dbReference type="RefSeq" id="XP_029334949.1">
    <property type="nucleotide sequence ID" value="XM_029479089.1"/>
</dbReference>
<dbReference type="GeneID" id="110298751"/>
<dbReference type="Pfam" id="PF00415">
    <property type="entry name" value="RCC1"/>
    <property type="match status" value="2"/>
</dbReference>
<name>A0A6P7R6C5_MUSCR</name>
<sequence length="382" mass="41178">MAEKRHGAWFGFGFCGFGQALGSGNSHHSVHTPEPLHASDDICQVSAGWSYTALVTRGGRVELSGSVSGAADGCRDVWASEELLVLLRNKGSSSTELQAWVPGSALQGEPVWVRNLVSGAKGQGEDEPSRESRMGTLPLLPCARAYVTPEPPFCQPLAPELRVRQLELGAEHVLLLCATGQVFSWGAGRHGQLGHGTLEAELEPRLLEALQGLRMAKVAAGGWHSVCVSETGDIYIWGWNESGQLALPTRSGTEKKAEREEATELNEDGLKEELAVAEVAVADVGAPAHFIAIQPFPALLDLPLGSDAVMASCGSRHTAVVTRTGELYTWGWGKYGQLGHKDSTSLDRPCCVEYFVERQLEVRAVTCGPWNTYVYAMEREKS</sequence>
<dbReference type="AlphaFoldDB" id="A0A6P7R6C5"/>
<dbReference type="InterPro" id="IPR000408">
    <property type="entry name" value="Reg_chr_condens"/>
</dbReference>
<evidence type="ECO:0000313" key="4">
    <source>
        <dbReference type="RefSeq" id="XP_029334949.1"/>
    </source>
</evidence>
<dbReference type="GO" id="GO:0005829">
    <property type="term" value="C:cytosol"/>
    <property type="evidence" value="ECO:0007669"/>
    <property type="project" value="Ensembl"/>
</dbReference>
<dbReference type="PANTHER" id="PTHR46849">
    <property type="entry name" value="RCC1 DOMAIN-CONTAINING PROTEIN 1"/>
    <property type="match status" value="1"/>
</dbReference>
<gene>
    <name evidence="3 4" type="primary">Rccd1</name>
</gene>
<dbReference type="PANTHER" id="PTHR46849:SF1">
    <property type="entry name" value="RCC1 DOMAIN-CONTAINING PROTEIN 1"/>
    <property type="match status" value="1"/>
</dbReference>
<dbReference type="PROSITE" id="PS00626">
    <property type="entry name" value="RCC1_2"/>
    <property type="match status" value="2"/>
</dbReference>
<feature type="repeat" description="RCC1" evidence="1">
    <location>
        <begin position="325"/>
        <end position="378"/>
    </location>
</feature>
<dbReference type="PRINTS" id="PR00633">
    <property type="entry name" value="RCCNDNSATION"/>
</dbReference>
<evidence type="ECO:0000313" key="3">
    <source>
        <dbReference type="RefSeq" id="XP_021023833.1"/>
    </source>
</evidence>
<feature type="repeat" description="RCC1" evidence="1">
    <location>
        <begin position="232"/>
        <end position="324"/>
    </location>
</feature>
<feature type="repeat" description="RCC1" evidence="1">
    <location>
        <begin position="180"/>
        <end position="231"/>
    </location>
</feature>
<accession>A0A6P7R6C5</accession>
<dbReference type="InterPro" id="IPR052830">
    <property type="entry name" value="RCC1_domain-containing"/>
</dbReference>
<dbReference type="Gene3D" id="2.130.10.30">
    <property type="entry name" value="Regulator of chromosome condensation 1/beta-lactamase-inhibitor protein II"/>
    <property type="match status" value="1"/>
</dbReference>
<dbReference type="SUPFAM" id="SSF50985">
    <property type="entry name" value="RCC1/BLIP-II"/>
    <property type="match status" value="1"/>
</dbReference>